<dbReference type="InterPro" id="IPR044855">
    <property type="entry name" value="CoA-Trfase_III_dom3_sf"/>
</dbReference>
<evidence type="ECO:0000313" key="3">
    <source>
        <dbReference type="EMBL" id="PIO63570.1"/>
    </source>
</evidence>
<sequence>MEDIFRTKTRDEWMKLFTGKQACVTPVLDHEEALQYEHNVARESFTQVDNRSVPQPAPKMYSKDEFKNLTSKL</sequence>
<organism evidence="3 4">
    <name type="scientific">Teladorsagia circumcincta</name>
    <name type="common">Brown stomach worm</name>
    <name type="synonym">Ostertagia circumcincta</name>
    <dbReference type="NCBI Taxonomy" id="45464"/>
    <lineage>
        <taxon>Eukaryota</taxon>
        <taxon>Metazoa</taxon>
        <taxon>Ecdysozoa</taxon>
        <taxon>Nematoda</taxon>
        <taxon>Chromadorea</taxon>
        <taxon>Rhabditida</taxon>
        <taxon>Rhabditina</taxon>
        <taxon>Rhabditomorpha</taxon>
        <taxon>Strongyloidea</taxon>
        <taxon>Trichostrongylidae</taxon>
        <taxon>Teladorsagia</taxon>
    </lineage>
</organism>
<dbReference type="PANTHER" id="PTHR48228:SF5">
    <property type="entry name" value="ALPHA-METHYLACYL-COA RACEMASE"/>
    <property type="match status" value="1"/>
</dbReference>
<dbReference type="GO" id="GO:0005739">
    <property type="term" value="C:mitochondrion"/>
    <property type="evidence" value="ECO:0007669"/>
    <property type="project" value="TreeGrafter"/>
</dbReference>
<comment type="similarity">
    <text evidence="1">Belongs to the CoA-transferase III family.</text>
</comment>
<dbReference type="Proteomes" id="UP000230423">
    <property type="component" value="Unassembled WGS sequence"/>
</dbReference>
<dbReference type="GO" id="GO:0008111">
    <property type="term" value="F:alpha-methylacyl-CoA racemase activity"/>
    <property type="evidence" value="ECO:0007669"/>
    <property type="project" value="TreeGrafter"/>
</dbReference>
<name>A0A2G9U240_TELCI</name>
<proteinExistence type="inferred from homology"/>
<dbReference type="OrthoDB" id="5863171at2759"/>
<dbReference type="InterPro" id="IPR023606">
    <property type="entry name" value="CoA-Trfase_III_dom_1_sf"/>
</dbReference>
<dbReference type="Pfam" id="PF02515">
    <property type="entry name" value="CoA_transf_3"/>
    <property type="match status" value="1"/>
</dbReference>
<dbReference type="InterPro" id="IPR050509">
    <property type="entry name" value="CoA-transferase_III"/>
</dbReference>
<keyword evidence="4" id="KW-1185">Reference proteome</keyword>
<evidence type="ECO:0000256" key="1">
    <source>
        <dbReference type="ARBA" id="ARBA00008383"/>
    </source>
</evidence>
<accession>A0A2G9U240</accession>
<dbReference type="InterPro" id="IPR003673">
    <property type="entry name" value="CoA-Trfase_fam_III"/>
</dbReference>
<evidence type="ECO:0000256" key="2">
    <source>
        <dbReference type="SAM" id="MobiDB-lite"/>
    </source>
</evidence>
<gene>
    <name evidence="3" type="ORF">TELCIR_14827</name>
</gene>
<dbReference type="PANTHER" id="PTHR48228">
    <property type="entry name" value="SUCCINYL-COA--D-CITRAMALATE COA-TRANSFERASE"/>
    <property type="match status" value="1"/>
</dbReference>
<feature type="region of interest" description="Disordered" evidence="2">
    <location>
        <begin position="47"/>
        <end position="73"/>
    </location>
</feature>
<dbReference type="Gene3D" id="3.30.1540.10">
    <property type="entry name" value="formyl-coa transferase, domain 3"/>
    <property type="match status" value="1"/>
</dbReference>
<dbReference type="GO" id="GO:0008206">
    <property type="term" value="P:bile acid metabolic process"/>
    <property type="evidence" value="ECO:0007669"/>
    <property type="project" value="TreeGrafter"/>
</dbReference>
<reference evidence="3 4" key="1">
    <citation type="submission" date="2015-09" db="EMBL/GenBank/DDBJ databases">
        <title>Draft genome of the parasitic nematode Teladorsagia circumcincta isolate WARC Sus (inbred).</title>
        <authorList>
            <person name="Mitreva M."/>
        </authorList>
    </citation>
    <scope>NUCLEOTIDE SEQUENCE [LARGE SCALE GENOMIC DNA]</scope>
    <source>
        <strain evidence="3 4">S</strain>
    </source>
</reference>
<protein>
    <submittedName>
        <fullName evidence="3">Uncharacterized protein</fullName>
    </submittedName>
</protein>
<dbReference type="AlphaFoldDB" id="A0A2G9U240"/>
<dbReference type="SUPFAM" id="SSF89796">
    <property type="entry name" value="CoA-transferase family III (CaiB/BaiF)"/>
    <property type="match status" value="1"/>
</dbReference>
<dbReference type="EMBL" id="KZ350756">
    <property type="protein sequence ID" value="PIO63570.1"/>
    <property type="molecule type" value="Genomic_DNA"/>
</dbReference>
<evidence type="ECO:0000313" key="4">
    <source>
        <dbReference type="Proteomes" id="UP000230423"/>
    </source>
</evidence>